<dbReference type="Proteomes" id="UP000476696">
    <property type="component" value="Unassembled WGS sequence"/>
</dbReference>
<feature type="transmembrane region" description="Helical" evidence="6">
    <location>
        <begin position="305"/>
        <end position="322"/>
    </location>
</feature>
<dbReference type="InterPro" id="IPR001279">
    <property type="entry name" value="Metallo-B-lactamas"/>
</dbReference>
<feature type="transmembrane region" description="Helical" evidence="6">
    <location>
        <begin position="44"/>
        <end position="60"/>
    </location>
</feature>
<dbReference type="AlphaFoldDB" id="A0A6M2B2R1"/>
<evidence type="ECO:0000313" key="8">
    <source>
        <dbReference type="EMBL" id="NGX86674.1"/>
    </source>
</evidence>
<feature type="transmembrane region" description="Helical" evidence="6">
    <location>
        <begin position="406"/>
        <end position="429"/>
    </location>
</feature>
<dbReference type="InterPro" id="IPR052159">
    <property type="entry name" value="Competence_DNA_uptake"/>
</dbReference>
<protein>
    <submittedName>
        <fullName evidence="8">DNA internalization-related competence protein ComEC/Rec2</fullName>
    </submittedName>
</protein>
<feature type="transmembrane region" description="Helical" evidence="6">
    <location>
        <begin position="222"/>
        <end position="244"/>
    </location>
</feature>
<feature type="transmembrane region" description="Helical" evidence="6">
    <location>
        <begin position="380"/>
        <end position="399"/>
    </location>
</feature>
<keyword evidence="2" id="KW-1003">Cell membrane</keyword>
<keyword evidence="3 6" id="KW-0812">Transmembrane</keyword>
<dbReference type="Pfam" id="PF13567">
    <property type="entry name" value="DUF4131"/>
    <property type="match status" value="1"/>
</dbReference>
<keyword evidence="5 6" id="KW-0472">Membrane</keyword>
<dbReference type="InterPro" id="IPR004477">
    <property type="entry name" value="ComEC_N"/>
</dbReference>
<evidence type="ECO:0000256" key="5">
    <source>
        <dbReference type="ARBA" id="ARBA00023136"/>
    </source>
</evidence>
<evidence type="ECO:0000256" key="1">
    <source>
        <dbReference type="ARBA" id="ARBA00004651"/>
    </source>
</evidence>
<comment type="subcellular location">
    <subcellularLocation>
        <location evidence="1">Cell membrane</location>
        <topology evidence="1">Multi-pass membrane protein</topology>
    </subcellularLocation>
</comment>
<evidence type="ECO:0000259" key="7">
    <source>
        <dbReference type="SMART" id="SM00849"/>
    </source>
</evidence>
<evidence type="ECO:0000256" key="6">
    <source>
        <dbReference type="SAM" id="Phobius"/>
    </source>
</evidence>
<dbReference type="CDD" id="cd07731">
    <property type="entry name" value="ComA-like_MBL-fold"/>
    <property type="match status" value="1"/>
</dbReference>
<dbReference type="InterPro" id="IPR004797">
    <property type="entry name" value="Competence_ComEC/Rec2"/>
</dbReference>
<dbReference type="PANTHER" id="PTHR30619:SF1">
    <property type="entry name" value="RECOMBINATION PROTEIN 2"/>
    <property type="match status" value="1"/>
</dbReference>
<reference evidence="8 9" key="1">
    <citation type="submission" date="2020-03" db="EMBL/GenBank/DDBJ databases">
        <title>Rahnella aceri sp. nov., isoated from traditional Jeju Makgeolli.</title>
        <authorList>
            <person name="Kim I.S."/>
            <person name="Jeon D."/>
        </authorList>
    </citation>
    <scope>NUCLEOTIDE SEQUENCE [LARGE SCALE GENOMIC DNA]</scope>
    <source>
        <strain evidence="8 9">Lac-M11</strain>
    </source>
</reference>
<evidence type="ECO:0000256" key="4">
    <source>
        <dbReference type="ARBA" id="ARBA00022989"/>
    </source>
</evidence>
<feature type="domain" description="Metallo-beta-lactamase" evidence="7">
    <location>
        <begin position="511"/>
        <end position="692"/>
    </location>
</feature>
<dbReference type="InterPro" id="IPR036866">
    <property type="entry name" value="RibonucZ/Hydroxyglut_hydro"/>
</dbReference>
<dbReference type="SUPFAM" id="SSF56281">
    <property type="entry name" value="Metallo-hydrolase/oxidoreductase"/>
    <property type="match status" value="1"/>
</dbReference>
<name>A0A6M2B2R1_9GAMM</name>
<evidence type="ECO:0000256" key="3">
    <source>
        <dbReference type="ARBA" id="ARBA00022692"/>
    </source>
</evidence>
<keyword evidence="4 6" id="KW-1133">Transmembrane helix</keyword>
<feature type="transmembrane region" description="Helical" evidence="6">
    <location>
        <begin position="449"/>
        <end position="471"/>
    </location>
</feature>
<organism evidence="8 9">
    <name type="scientific">Rahnella contaminans</name>
    <dbReference type="NCBI Taxonomy" id="2703882"/>
    <lineage>
        <taxon>Bacteria</taxon>
        <taxon>Pseudomonadati</taxon>
        <taxon>Pseudomonadota</taxon>
        <taxon>Gammaproteobacteria</taxon>
        <taxon>Enterobacterales</taxon>
        <taxon>Yersiniaceae</taxon>
        <taxon>Rahnella</taxon>
    </lineage>
</organism>
<evidence type="ECO:0000313" key="9">
    <source>
        <dbReference type="Proteomes" id="UP000476696"/>
    </source>
</evidence>
<feature type="transmembrane region" description="Helical" evidence="6">
    <location>
        <begin position="256"/>
        <end position="275"/>
    </location>
</feature>
<feature type="transmembrane region" description="Helical" evidence="6">
    <location>
        <begin position="328"/>
        <end position="347"/>
    </location>
</feature>
<proteinExistence type="predicted"/>
<dbReference type="RefSeq" id="WP_165058096.1">
    <property type="nucleotide sequence ID" value="NZ_JAADJS010000001.1"/>
</dbReference>
<comment type="caution">
    <text evidence="8">The sequence shown here is derived from an EMBL/GenBank/DDBJ whole genome shotgun (WGS) entry which is preliminary data.</text>
</comment>
<feature type="transmembrane region" description="Helical" evidence="6">
    <location>
        <begin position="6"/>
        <end position="32"/>
    </location>
</feature>
<dbReference type="GO" id="GO:0030420">
    <property type="term" value="P:establishment of competence for transformation"/>
    <property type="evidence" value="ECO:0007669"/>
    <property type="project" value="InterPro"/>
</dbReference>
<accession>A0A6M2B2R1</accession>
<keyword evidence="9" id="KW-1185">Reference proteome</keyword>
<dbReference type="Gene3D" id="3.60.15.10">
    <property type="entry name" value="Ribonuclease Z/Hydroxyacylglutathione hydrolase-like"/>
    <property type="match status" value="1"/>
</dbReference>
<dbReference type="Pfam" id="PF00753">
    <property type="entry name" value="Lactamase_B"/>
    <property type="match status" value="1"/>
</dbReference>
<dbReference type="InterPro" id="IPR025405">
    <property type="entry name" value="DUF4131"/>
</dbReference>
<feature type="transmembrane region" description="Helical" evidence="6">
    <location>
        <begin position="478"/>
        <end position="495"/>
    </location>
</feature>
<evidence type="ECO:0000256" key="2">
    <source>
        <dbReference type="ARBA" id="ARBA00022475"/>
    </source>
</evidence>
<dbReference type="Pfam" id="PF03772">
    <property type="entry name" value="Competence"/>
    <property type="match status" value="1"/>
</dbReference>
<dbReference type="GO" id="GO:0005886">
    <property type="term" value="C:plasma membrane"/>
    <property type="evidence" value="ECO:0007669"/>
    <property type="project" value="UniProtKB-SubCell"/>
</dbReference>
<dbReference type="PANTHER" id="PTHR30619">
    <property type="entry name" value="DNA INTERNALIZATION/COMPETENCE PROTEIN COMEC/REC2"/>
    <property type="match status" value="1"/>
</dbReference>
<gene>
    <name evidence="8" type="ORF">GW579_06165</name>
</gene>
<dbReference type="EMBL" id="JAADJS010000001">
    <property type="protein sequence ID" value="NGX86674.1"/>
    <property type="molecule type" value="Genomic_DNA"/>
</dbReference>
<dbReference type="NCBIfam" id="TIGR00360">
    <property type="entry name" value="ComEC_N-term"/>
    <property type="match status" value="1"/>
</dbReference>
<dbReference type="InterPro" id="IPR035681">
    <property type="entry name" value="ComA-like_MBL"/>
</dbReference>
<sequence length="757" mass="85658">MDEVAIAIITGMVPLIFLATIPTTVQLVALFLMTCLLFVPERKLFRLIAITLLSFCWAAYQGQIQLQQISSLQGVKREVIAEVKTVSLGTEGSSRFFRIEREEGKRVFPPVLFRAKWEGDTTPLLAGQRWKILVSLRPAHSLLNEGGFDAQRWALSQHAPLTGTIYSGEPLDTEADWRQQFIQRVMQKMPELMNAPVLIALAFGEKGLIQKPEMLVLQRTGIAHLVAISGLHIGIAALFGGCLARMCQWFMPVRLIDYRFPLVVSEIFLLVYTWLAGCNAPAMRTAMAFSLWILLRYFRVRCHPWQVWLWGVALLLITDPMNLLSDSFWLSCFAVASLVFWFQWVPLPAKFQRHWYWCVIRWGHLQAGVTLLLLPLQTGIFHGINVASFLANMWAVPVVSLLTVPCVLVVLFLNIFPAGLLTGIQTLLWQGADYTLNLAMWGVRPFIGSWFALGENFLFVSLLGWVAIIFCRIGHVKQWVSILVSFCAVSVVWYGRIPAERWRVDMLDVGHGLSVLISRNGKGILYDTGNKWEGGSAAEQNILPFLNWHNIELEQIIISHNDMDHRGGLPFLQSRYPQASLRESSMSEGHLACVAGEHWQWQGLNFNVLWPEAKVADARNDDSCVIRIDDGSFSLLLTGDIEAGSERALIRKSKQKLHSTVLQVPHHGSNTSSSPPFLRAVSPESALTSAARFNKWHLPAHKVVSRYNKARYDWHSTSDSGQLSLFIYGDYWAIKGLREQLNPRWYHRRFGVSVDNE</sequence>
<dbReference type="NCBIfam" id="TIGR00361">
    <property type="entry name" value="ComEC_Rec2"/>
    <property type="match status" value="1"/>
</dbReference>
<dbReference type="SMART" id="SM00849">
    <property type="entry name" value="Lactamase_B"/>
    <property type="match status" value="1"/>
</dbReference>